<organism evidence="1 2">
    <name type="scientific">Leptospirillum ferriphilum</name>
    <dbReference type="NCBI Taxonomy" id="178606"/>
    <lineage>
        <taxon>Bacteria</taxon>
        <taxon>Pseudomonadati</taxon>
        <taxon>Nitrospirota</taxon>
        <taxon>Nitrospiria</taxon>
        <taxon>Nitrospirales</taxon>
        <taxon>Nitrospiraceae</taxon>
        <taxon>Leptospirillum</taxon>
    </lineage>
</organism>
<dbReference type="PATRIC" id="fig|178606.4.peg.381"/>
<proteinExistence type="predicted"/>
<name>A0A094X9E8_9BACT</name>
<evidence type="ECO:0000313" key="2">
    <source>
        <dbReference type="Proteomes" id="UP000029452"/>
    </source>
</evidence>
<sequence length="59" mass="6251">MLSTGVPPLAYVIKRASGQDAERATCIYENRVTGEKTIGHLAGPERNSCCGAFVQGLRG</sequence>
<reference evidence="1 2" key="1">
    <citation type="submission" date="2014-06" db="EMBL/GenBank/DDBJ databases">
        <title>Draft genome sequence of iron oxidizing acidophile Leptospirillum ferriphilum DSM14647.</title>
        <authorList>
            <person name="Cardenas J.P."/>
            <person name="Lazcano M."/>
            <person name="Ossandon F.J."/>
            <person name="Corbett M."/>
            <person name="Holmes D.S."/>
            <person name="Watkin E."/>
        </authorList>
    </citation>
    <scope>NUCLEOTIDE SEQUENCE [LARGE SCALE GENOMIC DNA]</scope>
    <source>
        <strain evidence="1 2">DSM 14647</strain>
    </source>
</reference>
<dbReference type="Proteomes" id="UP000029452">
    <property type="component" value="Unassembled WGS sequence"/>
</dbReference>
<dbReference type="EMBL" id="JPGK01000001">
    <property type="protein sequence ID" value="KGA95164.1"/>
    <property type="molecule type" value="Genomic_DNA"/>
</dbReference>
<evidence type="ECO:0000313" key="1">
    <source>
        <dbReference type="EMBL" id="KGA95164.1"/>
    </source>
</evidence>
<gene>
    <name evidence="1" type="ORF">LptCag_2598</name>
</gene>
<protein>
    <submittedName>
        <fullName evidence="1">Uncharacterized protein</fullName>
    </submittedName>
</protein>
<comment type="caution">
    <text evidence="1">The sequence shown here is derived from an EMBL/GenBank/DDBJ whole genome shotgun (WGS) entry which is preliminary data.</text>
</comment>
<dbReference type="AlphaFoldDB" id="A0A094X9E8"/>
<accession>A0A094X9E8</accession>